<reference evidence="1 2" key="1">
    <citation type="journal article" date="2000" name="Arch. Microbiol.">
        <title>Rhodobaca bogoriensis gen. nov. and sp. nov., an alkaliphilic purple nonsulfur bacterium from African Rift Valley soda lakes.</title>
        <authorList>
            <person name="Milford A.D."/>
            <person name="Achenbach L.A."/>
            <person name="Jung D.O."/>
            <person name="Madigan M.T."/>
        </authorList>
    </citation>
    <scope>NUCLEOTIDE SEQUENCE [LARGE SCALE GENOMIC DNA]</scope>
    <source>
        <strain evidence="1 2">2376</strain>
    </source>
</reference>
<evidence type="ECO:0000313" key="1">
    <source>
        <dbReference type="EMBL" id="NYS23808.1"/>
    </source>
</evidence>
<organism evidence="1 2">
    <name type="scientific">Rhabdonatronobacter sediminivivens</name>
    <dbReference type="NCBI Taxonomy" id="2743469"/>
    <lineage>
        <taxon>Bacteria</taxon>
        <taxon>Pseudomonadati</taxon>
        <taxon>Pseudomonadota</taxon>
        <taxon>Alphaproteobacteria</taxon>
        <taxon>Rhodobacterales</taxon>
        <taxon>Paracoccaceae</taxon>
        <taxon>Rhabdonatronobacter</taxon>
    </lineage>
</organism>
<dbReference type="InterPro" id="IPR036282">
    <property type="entry name" value="Glutathione-S-Trfase_C_sf"/>
</dbReference>
<dbReference type="Gene3D" id="1.20.1050.10">
    <property type="match status" value="1"/>
</dbReference>
<protein>
    <submittedName>
        <fullName evidence="1">Uncharacterized protein</fullName>
    </submittedName>
</protein>
<sequence>MTFVQFNHPYLFLQDRKTHAALIANARSRLLAQFSILENAIAGAPFFLARGLTALDPYLCMLVEFHDDHAAHFDGRPGLHVLHGTVSVRQSVQTIRPGHG</sequence>
<dbReference type="AlphaFoldDB" id="A0A7Z0HWX5"/>
<comment type="caution">
    <text evidence="1">The sequence shown here is derived from an EMBL/GenBank/DDBJ whole genome shotgun (WGS) entry which is preliminary data.</text>
</comment>
<dbReference type="Proteomes" id="UP000529417">
    <property type="component" value="Unassembled WGS sequence"/>
</dbReference>
<accession>A0A7Z0HWX5</accession>
<gene>
    <name evidence="1" type="ORF">HUK65_02305</name>
</gene>
<name>A0A7Z0HWX5_9RHOB</name>
<evidence type="ECO:0000313" key="2">
    <source>
        <dbReference type="Proteomes" id="UP000529417"/>
    </source>
</evidence>
<keyword evidence="2" id="KW-1185">Reference proteome</keyword>
<proteinExistence type="predicted"/>
<dbReference type="EMBL" id="JACBXS010000003">
    <property type="protein sequence ID" value="NYS23808.1"/>
    <property type="molecule type" value="Genomic_DNA"/>
</dbReference>
<dbReference type="SUPFAM" id="SSF47616">
    <property type="entry name" value="GST C-terminal domain-like"/>
    <property type="match status" value="1"/>
</dbReference>